<sequence length="618" mass="73134">MEQFKQLNWSWHKYEEDKKYLPRNFNFETINDNDSLSRNLNEIHTCVIPKQSEYRILKTPEEIAANYCEISSSEFVELKDPRVNKFSKIETSNAMIREYSYPSELKKHEQIEILSLLLNDTIYNPKYLQNSLPLVKCNNPLSKELDEKWQKEASKFARCAEIYYHRHITQFNNLVCDTFKEILIDKWKRIVVQFPYLKYQAITMIVRNSFIKPAFSISIDHIEDQKDNFRYDLYKLPDELFPNLQDVSAESIQLFSQFKHLFYVDSKISARANIQISLDVLTKLFVDGTEFNTIFTNERSVTKFNLNETVPLKTIAQNDALEEAIKLIMNFNIEWHNASKTVTTSESTKIDFKPNKMNEIMSKIFQSYKKHAGANNEISLWRLEKNSQKLLISISNDSYYINEETRVIISIKFEYQTYFGAEKMSREELLNEWIQIKFSPPITIVMRYRIDVRSMEILSVIKLKIEDIENELKNNYSYDPLDSMDILFNLFNCIHNLPESRYIIQGQRNDKECNKLVVYKEVAENGKFITNDDDFKILESFSRKWFPIDKIVTFLHLNEDLAPCCFSHKSSKKISYTTTINKKTTFPKKEAIKHKSLKKAKILKKRTKRKKNKIAQKA</sequence>
<gene>
    <name evidence="2" type="ORF">CHIRRI_LOCUS7187</name>
</gene>
<evidence type="ECO:0000313" key="3">
    <source>
        <dbReference type="Proteomes" id="UP001153620"/>
    </source>
</evidence>
<protein>
    <recommendedName>
        <fullName evidence="1">Little elongation complex subunit 2 C-terminal domain-containing protein</fullName>
    </recommendedName>
</protein>
<dbReference type="Proteomes" id="UP001153620">
    <property type="component" value="Chromosome 2"/>
</dbReference>
<reference evidence="2" key="2">
    <citation type="submission" date="2022-10" db="EMBL/GenBank/DDBJ databases">
        <authorList>
            <consortium name="ENA_rothamsted_submissions"/>
            <consortium name="culmorum"/>
            <person name="King R."/>
        </authorList>
    </citation>
    <scope>NUCLEOTIDE SEQUENCE</scope>
</reference>
<organism evidence="2 3">
    <name type="scientific">Chironomus riparius</name>
    <dbReference type="NCBI Taxonomy" id="315576"/>
    <lineage>
        <taxon>Eukaryota</taxon>
        <taxon>Metazoa</taxon>
        <taxon>Ecdysozoa</taxon>
        <taxon>Arthropoda</taxon>
        <taxon>Hexapoda</taxon>
        <taxon>Insecta</taxon>
        <taxon>Pterygota</taxon>
        <taxon>Neoptera</taxon>
        <taxon>Endopterygota</taxon>
        <taxon>Diptera</taxon>
        <taxon>Nematocera</taxon>
        <taxon>Chironomoidea</taxon>
        <taxon>Chironomidae</taxon>
        <taxon>Chironominae</taxon>
        <taxon>Chironomus</taxon>
    </lineage>
</organism>
<dbReference type="GO" id="GO:0008023">
    <property type="term" value="C:transcription elongation factor complex"/>
    <property type="evidence" value="ECO:0007669"/>
    <property type="project" value="InterPro"/>
</dbReference>
<dbReference type="EMBL" id="OU895878">
    <property type="protein sequence ID" value="CAG9804296.1"/>
    <property type="molecule type" value="Genomic_DNA"/>
</dbReference>
<dbReference type="Pfam" id="PF10505">
    <property type="entry name" value="NARG2_C"/>
    <property type="match status" value="1"/>
</dbReference>
<dbReference type="GO" id="GO:0042795">
    <property type="term" value="P:snRNA transcription by RNA polymerase II"/>
    <property type="evidence" value="ECO:0007669"/>
    <property type="project" value="TreeGrafter"/>
</dbReference>
<proteinExistence type="predicted"/>
<feature type="domain" description="Little elongation complex subunit 2 C-terminal" evidence="1">
    <location>
        <begin position="367"/>
        <end position="568"/>
    </location>
</feature>
<dbReference type="GO" id="GO:0042796">
    <property type="term" value="P:snRNA transcription by RNA polymerase III"/>
    <property type="evidence" value="ECO:0007669"/>
    <property type="project" value="TreeGrafter"/>
</dbReference>
<dbReference type="GO" id="GO:0045945">
    <property type="term" value="P:positive regulation of transcription by RNA polymerase III"/>
    <property type="evidence" value="ECO:0007669"/>
    <property type="project" value="TreeGrafter"/>
</dbReference>
<dbReference type="InterPro" id="IPR019535">
    <property type="entry name" value="ICE2_C"/>
</dbReference>
<dbReference type="PANTHER" id="PTHR14633">
    <property type="entry name" value="LITTLE ELONGATION COMPLEX SUBUNIT 2"/>
    <property type="match status" value="1"/>
</dbReference>
<name>A0A9N9RSR6_9DIPT</name>
<dbReference type="PANTHER" id="PTHR14633:SF3">
    <property type="entry name" value="LITTLE ELONGATION COMPLEX SUBUNIT 2"/>
    <property type="match status" value="1"/>
</dbReference>
<dbReference type="AlphaFoldDB" id="A0A9N9RSR6"/>
<evidence type="ECO:0000259" key="1">
    <source>
        <dbReference type="Pfam" id="PF10505"/>
    </source>
</evidence>
<evidence type="ECO:0000313" key="2">
    <source>
        <dbReference type="EMBL" id="CAG9804296.1"/>
    </source>
</evidence>
<dbReference type="OrthoDB" id="6288737at2759"/>
<keyword evidence="3" id="KW-1185">Reference proteome</keyword>
<accession>A0A9N9RSR6</accession>
<reference evidence="2" key="1">
    <citation type="submission" date="2022-01" db="EMBL/GenBank/DDBJ databases">
        <authorList>
            <person name="King R."/>
        </authorList>
    </citation>
    <scope>NUCLEOTIDE SEQUENCE</scope>
</reference>